<sequence length="377" mass="42679">MKSITYLFLFVITFIWSADLKAIQEEASPESYVAWTIKQNLDSLNDQAAYNLVKDHFIQLKLLNFDGKWAAPQLEAIGDELLPRGISTADFNNMVDLMATNAEKNPYLHQFMLEANKADLTEFYDKVKRDGPKVFPELIAYAMTLNALTKSMRDDVTVLKATMQVWGKASASINIFNTGGFMYWVKYQSVKSPLKKAIQAIETGKVDPDYCRNYLPLNILEATLIDWLMGNNGNAKAGWVLANSRPGGPENKVIGSGPASLSPDGQAVLLHMPFPKEWADLYSVWNLGFVSHLEDFPYWMVKLLIPQVSGYQSVPEEYMHNRVLALYSQLQFELFRRSEGDTVIADWKHENLTKCFNDSNAKSAKQYKDLLTSARTI</sequence>
<proteinExistence type="predicted"/>
<evidence type="ECO:0000313" key="1">
    <source>
        <dbReference type="EMBL" id="RZI45338.1"/>
    </source>
</evidence>
<dbReference type="RefSeq" id="WP_130154478.1">
    <property type="nucleotide sequence ID" value="NZ_SCFB01000015.1"/>
</dbReference>
<dbReference type="EMBL" id="SCFB01000015">
    <property type="protein sequence ID" value="RZI45338.1"/>
    <property type="molecule type" value="Genomic_DNA"/>
</dbReference>
<name>A0A4Q7DGL0_9PROT</name>
<accession>A0A4Q7DGL0</accession>
<keyword evidence="2" id="KW-1185">Reference proteome</keyword>
<comment type="caution">
    <text evidence="1">The sequence shown here is derived from an EMBL/GenBank/DDBJ whole genome shotgun (WGS) entry which is preliminary data.</text>
</comment>
<dbReference type="OrthoDB" id="411176at2"/>
<reference evidence="1 2" key="1">
    <citation type="submission" date="2018-10" db="EMBL/GenBank/DDBJ databases">
        <title>An updated phylogeny of the Alphaproteobacteria reveals that the parasitic Rickettsiales and Holosporales have independent origins.</title>
        <authorList>
            <person name="Munoz-Gomez S.A."/>
            <person name="Hess S."/>
            <person name="Burger G."/>
            <person name="Lang B.F."/>
            <person name="Susko E."/>
            <person name="Slamovits C.H."/>
            <person name="Roger A.J."/>
        </authorList>
    </citation>
    <scope>NUCLEOTIDE SEQUENCE [LARGE SCALE GENOMIC DNA]</scope>
    <source>
        <strain evidence="1">HOLO01</strain>
    </source>
</reference>
<dbReference type="Proteomes" id="UP000293550">
    <property type="component" value="Unassembled WGS sequence"/>
</dbReference>
<dbReference type="AlphaFoldDB" id="A0A4Q7DGL0"/>
<organism evidence="1 2">
    <name type="scientific">Candidatus Finniella inopinata</name>
    <dbReference type="NCBI Taxonomy" id="1696036"/>
    <lineage>
        <taxon>Bacteria</taxon>
        <taxon>Pseudomonadati</taxon>
        <taxon>Pseudomonadota</taxon>
        <taxon>Alphaproteobacteria</taxon>
        <taxon>Holosporales</taxon>
        <taxon>Candidatus Paracaedibacteraceae</taxon>
        <taxon>Candidatus Finniella</taxon>
    </lineage>
</organism>
<gene>
    <name evidence="1" type="ORF">EQU50_07345</name>
</gene>
<evidence type="ECO:0000313" key="2">
    <source>
        <dbReference type="Proteomes" id="UP000293550"/>
    </source>
</evidence>
<protein>
    <submittedName>
        <fullName evidence="1">Uncharacterized protein</fullName>
    </submittedName>
</protein>